<proteinExistence type="predicted"/>
<evidence type="ECO:0000256" key="1">
    <source>
        <dbReference type="SAM" id="MobiDB-lite"/>
    </source>
</evidence>
<reference evidence="3 4" key="1">
    <citation type="journal article" date="2023" name="G3 (Bethesda)">
        <title>A chromosome-length genome assembly and annotation of blackberry (Rubus argutus, cv. 'Hillquist').</title>
        <authorList>
            <person name="Bruna T."/>
            <person name="Aryal R."/>
            <person name="Dudchenko O."/>
            <person name="Sargent D.J."/>
            <person name="Mead D."/>
            <person name="Buti M."/>
            <person name="Cavallini A."/>
            <person name="Hytonen T."/>
            <person name="Andres J."/>
            <person name="Pham M."/>
            <person name="Weisz D."/>
            <person name="Mascagni F."/>
            <person name="Usai G."/>
            <person name="Natali L."/>
            <person name="Bassil N."/>
            <person name="Fernandez G.E."/>
            <person name="Lomsadze A."/>
            <person name="Armour M."/>
            <person name="Olukolu B."/>
            <person name="Poorten T."/>
            <person name="Britton C."/>
            <person name="Davik J."/>
            <person name="Ashrafi H."/>
            <person name="Aiden E.L."/>
            <person name="Borodovsky M."/>
            <person name="Worthington M."/>
        </authorList>
    </citation>
    <scope>NUCLEOTIDE SEQUENCE [LARGE SCALE GENOMIC DNA]</scope>
    <source>
        <strain evidence="3">PI 553951</strain>
    </source>
</reference>
<comment type="caution">
    <text evidence="3">The sequence shown here is derived from an EMBL/GenBank/DDBJ whole genome shotgun (WGS) entry which is preliminary data.</text>
</comment>
<dbReference type="Pfam" id="PF13963">
    <property type="entry name" value="Transpos_assoc"/>
    <property type="match status" value="1"/>
</dbReference>
<gene>
    <name evidence="3" type="ORF">M0R45_000606</name>
</gene>
<dbReference type="InterPro" id="IPR029480">
    <property type="entry name" value="Transpos_assoc"/>
</dbReference>
<dbReference type="AlphaFoldDB" id="A0AAW1VNS2"/>
<feature type="domain" description="Transposase-associated" evidence="2">
    <location>
        <begin position="3"/>
        <end position="75"/>
    </location>
</feature>
<dbReference type="Proteomes" id="UP001457282">
    <property type="component" value="Unassembled WGS sequence"/>
</dbReference>
<sequence length="147" mass="16846">MDKSWMHVDRRSVAYKLGVENFFKFALENAKDPNKISCPCIKCGNMDDFPISVIKTHLYYNGIDESYKFWKWHGEVADTSSVDSTSLDSSDPTESESVEGNVRADWNVEMDGLNDDDEEFSSECNEFRSLLMMQINPYTLVVKDSQS</sequence>
<evidence type="ECO:0000259" key="2">
    <source>
        <dbReference type="Pfam" id="PF13963"/>
    </source>
</evidence>
<dbReference type="EMBL" id="JBEDUW010000190">
    <property type="protein sequence ID" value="KAK9904523.1"/>
    <property type="molecule type" value="Genomic_DNA"/>
</dbReference>
<feature type="region of interest" description="Disordered" evidence="1">
    <location>
        <begin position="80"/>
        <end position="102"/>
    </location>
</feature>
<accession>A0AAW1VNS2</accession>
<keyword evidence="4" id="KW-1185">Reference proteome</keyword>
<evidence type="ECO:0000313" key="4">
    <source>
        <dbReference type="Proteomes" id="UP001457282"/>
    </source>
</evidence>
<feature type="compositionally biased region" description="Low complexity" evidence="1">
    <location>
        <begin position="80"/>
        <end position="90"/>
    </location>
</feature>
<evidence type="ECO:0000313" key="3">
    <source>
        <dbReference type="EMBL" id="KAK9904523.1"/>
    </source>
</evidence>
<organism evidence="3 4">
    <name type="scientific">Rubus argutus</name>
    <name type="common">Southern blackberry</name>
    <dbReference type="NCBI Taxonomy" id="59490"/>
    <lineage>
        <taxon>Eukaryota</taxon>
        <taxon>Viridiplantae</taxon>
        <taxon>Streptophyta</taxon>
        <taxon>Embryophyta</taxon>
        <taxon>Tracheophyta</taxon>
        <taxon>Spermatophyta</taxon>
        <taxon>Magnoliopsida</taxon>
        <taxon>eudicotyledons</taxon>
        <taxon>Gunneridae</taxon>
        <taxon>Pentapetalae</taxon>
        <taxon>rosids</taxon>
        <taxon>fabids</taxon>
        <taxon>Rosales</taxon>
        <taxon>Rosaceae</taxon>
        <taxon>Rosoideae</taxon>
        <taxon>Rosoideae incertae sedis</taxon>
        <taxon>Rubus</taxon>
    </lineage>
</organism>
<protein>
    <recommendedName>
        <fullName evidence="2">Transposase-associated domain-containing protein</fullName>
    </recommendedName>
</protein>
<name>A0AAW1VNS2_RUBAR</name>